<proteinExistence type="predicted"/>
<protein>
    <submittedName>
        <fullName evidence="1">Uncharacterized protein</fullName>
    </submittedName>
</protein>
<name>A0A397H471_9GLOM</name>
<sequence length="166" mass="19628">MWRNKHLCDCYKIIVNSPKPYHEDITFQALKPDKIPKIEEFSPERGTVTIFEDVCNEPKKIQDQITPYFTEGYHSNISSVYVTQSFFDCPGKIKKNLDYIVLFNGSGTYDELINIARRYTKNWRNVVDILDKNLQDRKFIVIDLTRAKEDPLYIRKGWDNILNLDE</sequence>
<evidence type="ECO:0000313" key="1">
    <source>
        <dbReference type="EMBL" id="RHZ55200.1"/>
    </source>
</evidence>
<comment type="caution">
    <text evidence="1">The sequence shown here is derived from an EMBL/GenBank/DDBJ whole genome shotgun (WGS) entry which is preliminary data.</text>
</comment>
<dbReference type="Proteomes" id="UP000266861">
    <property type="component" value="Unassembled WGS sequence"/>
</dbReference>
<reference evidence="1 2" key="1">
    <citation type="submission" date="2018-08" db="EMBL/GenBank/DDBJ databases">
        <title>Genome and evolution of the arbuscular mycorrhizal fungus Diversispora epigaea (formerly Glomus versiforme) and its bacterial endosymbionts.</title>
        <authorList>
            <person name="Sun X."/>
            <person name="Fei Z."/>
            <person name="Harrison M."/>
        </authorList>
    </citation>
    <scope>NUCLEOTIDE SEQUENCE [LARGE SCALE GENOMIC DNA]</scope>
    <source>
        <strain evidence="1 2">IT104</strain>
    </source>
</reference>
<gene>
    <name evidence="1" type="ORF">Glove_419g4</name>
</gene>
<organism evidence="1 2">
    <name type="scientific">Diversispora epigaea</name>
    <dbReference type="NCBI Taxonomy" id="1348612"/>
    <lineage>
        <taxon>Eukaryota</taxon>
        <taxon>Fungi</taxon>
        <taxon>Fungi incertae sedis</taxon>
        <taxon>Mucoromycota</taxon>
        <taxon>Glomeromycotina</taxon>
        <taxon>Glomeromycetes</taxon>
        <taxon>Diversisporales</taxon>
        <taxon>Diversisporaceae</taxon>
        <taxon>Diversispora</taxon>
    </lineage>
</organism>
<evidence type="ECO:0000313" key="2">
    <source>
        <dbReference type="Proteomes" id="UP000266861"/>
    </source>
</evidence>
<keyword evidence="2" id="KW-1185">Reference proteome</keyword>
<dbReference type="EMBL" id="PQFF01000371">
    <property type="protein sequence ID" value="RHZ55200.1"/>
    <property type="molecule type" value="Genomic_DNA"/>
</dbReference>
<dbReference type="OrthoDB" id="2304771at2759"/>
<dbReference type="AlphaFoldDB" id="A0A397H471"/>
<accession>A0A397H471</accession>